<dbReference type="AlphaFoldDB" id="A0A8I6SGJ8"/>
<evidence type="ECO:0000313" key="5">
    <source>
        <dbReference type="Proteomes" id="UP000494040"/>
    </source>
</evidence>
<name>A0A8I6SGJ8_CIMLE</name>
<dbReference type="RefSeq" id="XP_024082453.1">
    <property type="nucleotide sequence ID" value="XM_024226685.1"/>
</dbReference>
<dbReference type="PANTHER" id="PTHR23011:SF28">
    <property type="entry name" value="CYCLIC NUCLEOTIDE-BINDING DOMAIN CONTAINING PROTEIN"/>
    <property type="match status" value="1"/>
</dbReference>
<evidence type="ECO:0008006" key="6">
    <source>
        <dbReference type="Google" id="ProtNLM"/>
    </source>
</evidence>
<dbReference type="OrthoDB" id="21144at2759"/>
<dbReference type="Pfam" id="PF00027">
    <property type="entry name" value="cNMP_binding"/>
    <property type="match status" value="1"/>
</dbReference>
<keyword evidence="5" id="KW-1185">Reference proteome</keyword>
<feature type="domain" description="Cyclic nucleotide-binding" evidence="2">
    <location>
        <begin position="209"/>
        <end position="285"/>
    </location>
</feature>
<dbReference type="Gene3D" id="1.10.8.1240">
    <property type="match status" value="1"/>
</dbReference>
<dbReference type="EnsemblMetazoa" id="XM_024226685.1">
    <property type="protein sequence ID" value="XP_024082453.1"/>
    <property type="gene ID" value="LOC112126832"/>
</dbReference>
<dbReference type="PROSITE" id="PS50186">
    <property type="entry name" value="DEP"/>
    <property type="match status" value="1"/>
</dbReference>
<evidence type="ECO:0000313" key="4">
    <source>
        <dbReference type="EnsemblMetazoa" id="XP_024082453.1"/>
    </source>
</evidence>
<dbReference type="InterPro" id="IPR036388">
    <property type="entry name" value="WH-like_DNA-bd_sf"/>
</dbReference>
<organism evidence="4 5">
    <name type="scientific">Cimex lectularius</name>
    <name type="common">Bed bug</name>
    <name type="synonym">Acanthia lectularia</name>
    <dbReference type="NCBI Taxonomy" id="79782"/>
    <lineage>
        <taxon>Eukaryota</taxon>
        <taxon>Metazoa</taxon>
        <taxon>Ecdysozoa</taxon>
        <taxon>Arthropoda</taxon>
        <taxon>Hexapoda</taxon>
        <taxon>Insecta</taxon>
        <taxon>Pterygota</taxon>
        <taxon>Neoptera</taxon>
        <taxon>Paraneoptera</taxon>
        <taxon>Hemiptera</taxon>
        <taxon>Heteroptera</taxon>
        <taxon>Panheteroptera</taxon>
        <taxon>Cimicomorpha</taxon>
        <taxon>Cimicidae</taxon>
        <taxon>Cimex</taxon>
    </lineage>
</organism>
<evidence type="ECO:0000256" key="1">
    <source>
        <dbReference type="SAM" id="MobiDB-lite"/>
    </source>
</evidence>
<dbReference type="Proteomes" id="UP000494040">
    <property type="component" value="Unassembled WGS sequence"/>
</dbReference>
<dbReference type="InterPro" id="IPR018490">
    <property type="entry name" value="cNMP-bd_dom_sf"/>
</dbReference>
<feature type="region of interest" description="Disordered" evidence="1">
    <location>
        <begin position="11"/>
        <end position="45"/>
    </location>
</feature>
<dbReference type="InterPro" id="IPR000595">
    <property type="entry name" value="cNMP-bd_dom"/>
</dbReference>
<dbReference type="KEGG" id="clec:112126832"/>
<dbReference type="PRINTS" id="PR00103">
    <property type="entry name" value="CAMPKINASE"/>
</dbReference>
<protein>
    <recommendedName>
        <fullName evidence="6">Rap guanine nucleotide exchange factor 4</fullName>
    </recommendedName>
</protein>
<dbReference type="InterPro" id="IPR036390">
    <property type="entry name" value="WH_DNA-bd_sf"/>
</dbReference>
<dbReference type="SUPFAM" id="SSF51206">
    <property type="entry name" value="cAMP-binding domain-like"/>
    <property type="match status" value="1"/>
</dbReference>
<dbReference type="CDD" id="cd00038">
    <property type="entry name" value="CAP_ED"/>
    <property type="match status" value="1"/>
</dbReference>
<feature type="compositionally biased region" description="Polar residues" evidence="1">
    <location>
        <begin position="31"/>
        <end position="42"/>
    </location>
</feature>
<dbReference type="Gene3D" id="2.60.120.10">
    <property type="entry name" value="Jelly Rolls"/>
    <property type="match status" value="1"/>
</dbReference>
<dbReference type="GO" id="GO:0035556">
    <property type="term" value="P:intracellular signal transduction"/>
    <property type="evidence" value="ECO:0007669"/>
    <property type="project" value="InterPro"/>
</dbReference>
<dbReference type="PROSITE" id="PS50042">
    <property type="entry name" value="CNMP_BINDING_3"/>
    <property type="match status" value="1"/>
</dbReference>
<proteinExistence type="predicted"/>
<evidence type="ECO:0000259" key="3">
    <source>
        <dbReference type="PROSITE" id="PS50186"/>
    </source>
</evidence>
<dbReference type="Pfam" id="PF00610">
    <property type="entry name" value="DEP"/>
    <property type="match status" value="1"/>
</dbReference>
<dbReference type="SUPFAM" id="SSF46785">
    <property type="entry name" value="Winged helix' DNA-binding domain"/>
    <property type="match status" value="1"/>
</dbReference>
<feature type="domain" description="DEP" evidence="3">
    <location>
        <begin position="69"/>
        <end position="143"/>
    </location>
</feature>
<dbReference type="InterPro" id="IPR014710">
    <property type="entry name" value="RmlC-like_jellyroll"/>
</dbReference>
<dbReference type="SMART" id="SM00049">
    <property type="entry name" value="DEP"/>
    <property type="match status" value="1"/>
</dbReference>
<accession>A0A8I6SGJ8</accession>
<reference evidence="4" key="1">
    <citation type="submission" date="2022-01" db="UniProtKB">
        <authorList>
            <consortium name="EnsemblMetazoa"/>
        </authorList>
    </citation>
    <scope>IDENTIFICATION</scope>
</reference>
<dbReference type="Gene3D" id="1.10.10.10">
    <property type="entry name" value="Winged helix-like DNA-binding domain superfamily/Winged helix DNA-binding domain"/>
    <property type="match status" value="1"/>
</dbReference>
<dbReference type="PANTHER" id="PTHR23011">
    <property type="entry name" value="CYCLIC NUCLEOTIDE-BINDING DOMAIN CONTAINING PROTEIN"/>
    <property type="match status" value="1"/>
</dbReference>
<evidence type="ECO:0000259" key="2">
    <source>
        <dbReference type="PROSITE" id="PS50042"/>
    </source>
</evidence>
<sequence>MTELISNCKMKNGLGGVGKTPQSPPPVVQQGKRTLSPDQTNPAEPITEVPSVVMTRAAWVLRTLLLNEAESILRERKTAGGRLVVPCCASGSELVTWLVSLAPDIDRHQGTTMWQALLEEGLIYHVTGEHPFKDKCVLYQFRQDRDITCIPRPPPQDIAEAEEHLHEAIADLSDRGPDAWLRMILRKPSNDRTPEDLEIIYEELLHMKPLSHLSNSMKRELASVIMFEAHPRSGSIVFEQGEEGRSWYLVLNGSVDVVIHGKGVVATLHQGEDFGKLALINDVPR</sequence>
<dbReference type="GeneID" id="112126832"/>
<dbReference type="OMA" id="LISNCKM"/>
<dbReference type="InterPro" id="IPR000591">
    <property type="entry name" value="DEP_dom"/>
</dbReference>